<evidence type="ECO:0000313" key="2">
    <source>
        <dbReference type="EMBL" id="PNG07241.1"/>
    </source>
</evidence>
<proteinExistence type="predicted"/>
<name>A0A2N8SXK5_STUST</name>
<dbReference type="RefSeq" id="WP_102895311.1">
    <property type="nucleotide sequence ID" value="NZ_JAMOHU010000020.1"/>
</dbReference>
<evidence type="ECO:0000313" key="3">
    <source>
        <dbReference type="Proteomes" id="UP000236023"/>
    </source>
</evidence>
<dbReference type="NCBIfam" id="TIGR04045">
    <property type="entry name" value="MSMEG_0567_GNAT"/>
    <property type="match status" value="1"/>
</dbReference>
<dbReference type="AlphaFoldDB" id="A0A2N8SXK5"/>
<dbReference type="Gene3D" id="3.40.630.30">
    <property type="match status" value="1"/>
</dbReference>
<dbReference type="InterPro" id="IPR016181">
    <property type="entry name" value="Acyl_CoA_acyltransferase"/>
</dbReference>
<dbReference type="PROSITE" id="PS51186">
    <property type="entry name" value="GNAT"/>
    <property type="match status" value="1"/>
</dbReference>
<keyword evidence="2" id="KW-0808">Transferase</keyword>
<reference evidence="2 3" key="1">
    <citation type="submission" date="2018-01" db="EMBL/GenBank/DDBJ databases">
        <title>Denitrification phenotypes of diverse strains of Pseudomonas stutzeri.</title>
        <authorList>
            <person name="Milligan D.A."/>
            <person name="Bergaust L."/>
            <person name="Bakken L.R."/>
            <person name="Frostegard A."/>
        </authorList>
    </citation>
    <scope>NUCLEOTIDE SEQUENCE [LARGE SCALE GENOMIC DNA]</scope>
    <source>
        <strain evidence="2 3">24a75</strain>
    </source>
</reference>
<dbReference type="EMBL" id="POUT01000010">
    <property type="protein sequence ID" value="PNG07241.1"/>
    <property type="molecule type" value="Genomic_DNA"/>
</dbReference>
<dbReference type="CDD" id="cd04301">
    <property type="entry name" value="NAT_SF"/>
    <property type="match status" value="1"/>
</dbReference>
<feature type="domain" description="N-acetyltransferase" evidence="1">
    <location>
        <begin position="21"/>
        <end position="174"/>
    </location>
</feature>
<evidence type="ECO:0000259" key="1">
    <source>
        <dbReference type="PROSITE" id="PS51186"/>
    </source>
</evidence>
<gene>
    <name evidence="2" type="ORF">CXK94_17605</name>
</gene>
<dbReference type="InterPro" id="IPR024035">
    <property type="entry name" value="MSMEG_0567_GNAT"/>
</dbReference>
<dbReference type="Pfam" id="PF00583">
    <property type="entry name" value="Acetyltransf_1"/>
    <property type="match status" value="1"/>
</dbReference>
<accession>A0A2N8SXK5</accession>
<dbReference type="SUPFAM" id="SSF55729">
    <property type="entry name" value="Acyl-CoA N-acyltransferases (Nat)"/>
    <property type="match status" value="1"/>
</dbReference>
<organism evidence="2 3">
    <name type="scientific">Stutzerimonas stutzeri</name>
    <name type="common">Pseudomonas stutzeri</name>
    <dbReference type="NCBI Taxonomy" id="316"/>
    <lineage>
        <taxon>Bacteria</taxon>
        <taxon>Pseudomonadati</taxon>
        <taxon>Pseudomonadota</taxon>
        <taxon>Gammaproteobacteria</taxon>
        <taxon>Pseudomonadales</taxon>
        <taxon>Pseudomonadaceae</taxon>
        <taxon>Stutzerimonas</taxon>
    </lineage>
</organism>
<comment type="caution">
    <text evidence="2">The sequence shown here is derived from an EMBL/GenBank/DDBJ whole genome shotgun (WGS) entry which is preliminary data.</text>
</comment>
<sequence length="186" mass="21249">MAEHAFALNDDTFRDFLTGDLLVKPATERWERDAYYRLRCAVFAEEQGLFSQDRDALDFTALPIVAIAYNCGVADRVIGAVRIYEQEPGLWYGGRLCVERAYRRHGMIGKALVNEAVSRAIELGCHTFLATVQQANEAYFHSLHWHSLQSLQLLGRAHVLMQARLQCYPFIPREVSLLPLKEQRHG</sequence>
<dbReference type="GO" id="GO:0016747">
    <property type="term" value="F:acyltransferase activity, transferring groups other than amino-acyl groups"/>
    <property type="evidence" value="ECO:0007669"/>
    <property type="project" value="InterPro"/>
</dbReference>
<dbReference type="InterPro" id="IPR000182">
    <property type="entry name" value="GNAT_dom"/>
</dbReference>
<dbReference type="Proteomes" id="UP000236023">
    <property type="component" value="Unassembled WGS sequence"/>
</dbReference>
<protein>
    <submittedName>
        <fullName evidence="2">GNAT family N-acetyltransferase</fullName>
    </submittedName>
</protein>